<feature type="non-terminal residue" evidence="2">
    <location>
        <position position="133"/>
    </location>
</feature>
<dbReference type="EC" id="5.4.99.2" evidence="2"/>
<gene>
    <name evidence="2" type="ORF">AVDCRST_MAG05-3211</name>
</gene>
<feature type="compositionally biased region" description="Basic residues" evidence="1">
    <location>
        <begin position="50"/>
        <end position="68"/>
    </location>
</feature>
<keyword evidence="2" id="KW-0413">Isomerase</keyword>
<feature type="non-terminal residue" evidence="2">
    <location>
        <position position="1"/>
    </location>
</feature>
<dbReference type="AlphaFoldDB" id="A0A6J4T5J6"/>
<evidence type="ECO:0000313" key="2">
    <source>
        <dbReference type="EMBL" id="CAA9514384.1"/>
    </source>
</evidence>
<feature type="compositionally biased region" description="Basic and acidic residues" evidence="1">
    <location>
        <begin position="22"/>
        <end position="49"/>
    </location>
</feature>
<reference evidence="2" key="1">
    <citation type="submission" date="2020-02" db="EMBL/GenBank/DDBJ databases">
        <authorList>
            <person name="Meier V. D."/>
        </authorList>
    </citation>
    <scope>NUCLEOTIDE SEQUENCE</scope>
    <source>
        <strain evidence="2">AVDCRST_MAG05</strain>
    </source>
</reference>
<dbReference type="GO" id="GO:0004494">
    <property type="term" value="F:methylmalonyl-CoA mutase activity"/>
    <property type="evidence" value="ECO:0007669"/>
    <property type="project" value="UniProtKB-EC"/>
</dbReference>
<feature type="compositionally biased region" description="Basic residues" evidence="1">
    <location>
        <begin position="88"/>
        <end position="99"/>
    </location>
</feature>
<feature type="compositionally biased region" description="Gly residues" evidence="1">
    <location>
        <begin position="1"/>
        <end position="14"/>
    </location>
</feature>
<proteinExistence type="predicted"/>
<accession>A0A6J4T5J6</accession>
<sequence length="133" mass="15067">GAYGAHDPGCGGEGGARRSRPGRQDHRPRPARRRDGGYLHRPPPDPRAGRRDRHPGGRRRHRCLHPLRRPHDPRPQDSGPPEAERGRGHPRLCRRHHPQGGHPEAQGARRRRDLHPGNADEAGRRVRRRGGWV</sequence>
<name>A0A6J4T5J6_9ACTN</name>
<feature type="region of interest" description="Disordered" evidence="1">
    <location>
        <begin position="1"/>
        <end position="133"/>
    </location>
</feature>
<organism evidence="2">
    <name type="scientific">uncultured Rubrobacteraceae bacterium</name>
    <dbReference type="NCBI Taxonomy" id="349277"/>
    <lineage>
        <taxon>Bacteria</taxon>
        <taxon>Bacillati</taxon>
        <taxon>Actinomycetota</taxon>
        <taxon>Rubrobacteria</taxon>
        <taxon>Rubrobacterales</taxon>
        <taxon>Rubrobacteraceae</taxon>
        <taxon>environmental samples</taxon>
    </lineage>
</organism>
<dbReference type="EMBL" id="CADCVM010000363">
    <property type="protein sequence ID" value="CAA9514384.1"/>
    <property type="molecule type" value="Genomic_DNA"/>
</dbReference>
<evidence type="ECO:0000256" key="1">
    <source>
        <dbReference type="SAM" id="MobiDB-lite"/>
    </source>
</evidence>
<protein>
    <submittedName>
        <fullName evidence="2">B12 binding domain of Methylmalonyl-CoA mutase</fullName>
        <ecNumber evidence="2">5.4.99.2</ecNumber>
    </submittedName>
</protein>